<comment type="caution">
    <text evidence="3">The sequence shown here is derived from an EMBL/GenBank/DDBJ whole genome shotgun (WGS) entry which is preliminary data.</text>
</comment>
<dbReference type="Pfam" id="PF13499">
    <property type="entry name" value="EF-hand_7"/>
    <property type="match status" value="1"/>
</dbReference>
<dbReference type="AlphaFoldDB" id="A0AAE0FC83"/>
<feature type="domain" description="EF-hand" evidence="2">
    <location>
        <begin position="43"/>
        <end position="78"/>
    </location>
</feature>
<dbReference type="SUPFAM" id="SSF47473">
    <property type="entry name" value="EF-hand"/>
    <property type="match status" value="1"/>
</dbReference>
<dbReference type="GO" id="GO:0005509">
    <property type="term" value="F:calcium ion binding"/>
    <property type="evidence" value="ECO:0007669"/>
    <property type="project" value="InterPro"/>
</dbReference>
<feature type="domain" description="EF-hand" evidence="2">
    <location>
        <begin position="7"/>
        <end position="42"/>
    </location>
</feature>
<evidence type="ECO:0000256" key="1">
    <source>
        <dbReference type="ARBA" id="ARBA00022837"/>
    </source>
</evidence>
<evidence type="ECO:0000313" key="4">
    <source>
        <dbReference type="Proteomes" id="UP001190700"/>
    </source>
</evidence>
<name>A0AAE0FC83_9CHLO</name>
<dbReference type="Gene3D" id="1.10.238.10">
    <property type="entry name" value="EF-hand"/>
    <property type="match status" value="1"/>
</dbReference>
<dbReference type="CDD" id="cd00051">
    <property type="entry name" value="EFh"/>
    <property type="match status" value="1"/>
</dbReference>
<protein>
    <recommendedName>
        <fullName evidence="2">EF-hand domain-containing protein</fullName>
    </recommendedName>
</protein>
<reference evidence="3 4" key="1">
    <citation type="journal article" date="2015" name="Genome Biol. Evol.">
        <title>Comparative Genomics of a Bacterivorous Green Alga Reveals Evolutionary Causalities and Consequences of Phago-Mixotrophic Mode of Nutrition.</title>
        <authorList>
            <person name="Burns J.A."/>
            <person name="Paasch A."/>
            <person name="Narechania A."/>
            <person name="Kim E."/>
        </authorList>
    </citation>
    <scope>NUCLEOTIDE SEQUENCE [LARGE SCALE GENOMIC DNA]</scope>
    <source>
        <strain evidence="3 4">PLY_AMNH</strain>
    </source>
</reference>
<dbReference type="InterPro" id="IPR011992">
    <property type="entry name" value="EF-hand-dom_pair"/>
</dbReference>
<dbReference type="InterPro" id="IPR018247">
    <property type="entry name" value="EF_Hand_1_Ca_BS"/>
</dbReference>
<keyword evidence="1" id="KW-0106">Calcium</keyword>
<dbReference type="EMBL" id="LGRX02021220">
    <property type="protein sequence ID" value="KAK3256919.1"/>
    <property type="molecule type" value="Genomic_DNA"/>
</dbReference>
<dbReference type="InterPro" id="IPR002048">
    <property type="entry name" value="EF_hand_dom"/>
</dbReference>
<dbReference type="PROSITE" id="PS00018">
    <property type="entry name" value="EF_HAND_1"/>
    <property type="match status" value="2"/>
</dbReference>
<gene>
    <name evidence="3" type="ORF">CYMTET_33973</name>
</gene>
<evidence type="ECO:0000259" key="2">
    <source>
        <dbReference type="PROSITE" id="PS50222"/>
    </source>
</evidence>
<dbReference type="Proteomes" id="UP001190700">
    <property type="component" value="Unassembled WGS sequence"/>
</dbReference>
<accession>A0AAE0FC83</accession>
<organism evidence="3 4">
    <name type="scientific">Cymbomonas tetramitiformis</name>
    <dbReference type="NCBI Taxonomy" id="36881"/>
    <lineage>
        <taxon>Eukaryota</taxon>
        <taxon>Viridiplantae</taxon>
        <taxon>Chlorophyta</taxon>
        <taxon>Pyramimonadophyceae</taxon>
        <taxon>Pyramimonadales</taxon>
        <taxon>Pyramimonadaceae</taxon>
        <taxon>Cymbomonas</taxon>
    </lineage>
</organism>
<proteinExistence type="predicted"/>
<evidence type="ECO:0000313" key="3">
    <source>
        <dbReference type="EMBL" id="KAK3256919.1"/>
    </source>
</evidence>
<sequence length="409" mass="46749">MDGIEIEIIDRVSRWFCSVDRDGNGSLDKNEIEPLFFDLGICQHKSDVDSIFGRVDSDNSGTIDLNEFQQMFMTELEKIKMAKHVATEEPLKMKKGKSAIPQRARQPFHKQFLLLLQRSVLQKTRGYVEMITNLTMIMASGLLVGVLLSSKHEVMLARERASGVSITAIFCAKAMLDVLENLLLERHGAHRECLSGRGQPDHYHSALSLCTGIFMNGTIGYQYFNVKTSGLVPVWSLSYSRWAVESIIQGEIDATAKHHYHYLLAQEMMMFYGYFPIDQDQDAWEEENPDVGEQSNQFHIYWRDVPSRSAWALFSLGICFRVLCLLLLHFGNSMQQTYDSAYAFMRTKIKQVVLAVIDIVSRDIRKLKQQQAALLQNTALLRTVYRIFSSLEEIYSDDDDDGPEDDDLL</sequence>
<keyword evidence="4" id="KW-1185">Reference proteome</keyword>
<dbReference type="SMART" id="SM00054">
    <property type="entry name" value="EFh"/>
    <property type="match status" value="2"/>
</dbReference>
<dbReference type="PROSITE" id="PS50222">
    <property type="entry name" value="EF_HAND_2"/>
    <property type="match status" value="2"/>
</dbReference>